<keyword evidence="7 11" id="KW-0798">TonB box</keyword>
<evidence type="ECO:0000256" key="2">
    <source>
        <dbReference type="ARBA" id="ARBA00022448"/>
    </source>
</evidence>
<comment type="similarity">
    <text evidence="10 11">Belongs to the TonB-dependent receptor family.</text>
</comment>
<dbReference type="PANTHER" id="PTHR30069">
    <property type="entry name" value="TONB-DEPENDENT OUTER MEMBRANE RECEPTOR"/>
    <property type="match status" value="1"/>
</dbReference>
<dbReference type="InterPro" id="IPR036942">
    <property type="entry name" value="Beta-barrel_TonB_sf"/>
</dbReference>
<evidence type="ECO:0000256" key="11">
    <source>
        <dbReference type="RuleBase" id="RU003357"/>
    </source>
</evidence>
<evidence type="ECO:0000256" key="7">
    <source>
        <dbReference type="ARBA" id="ARBA00023077"/>
    </source>
</evidence>
<dbReference type="InterPro" id="IPR012910">
    <property type="entry name" value="Plug_dom"/>
</dbReference>
<keyword evidence="8 10" id="KW-0472">Membrane</keyword>
<keyword evidence="6" id="KW-0406">Ion transport</keyword>
<name>A0A249WR84_9ENTR</name>
<sequence>MAMKTRIDVAMALAFVNLPAVAYAADGAGINEEQMVVTATGFSQERREAPATISVLDEKALNTRSNQNVTEALREMPGVLVGNGHGSLATGDVQMRGMDSTYTSFMVNGIKQSTRESRPYGHHIGSEAAFMPPLAAIERVEVIRGPMSSLYGSDSIGGVVNVITKKAYNLEKWTGVLEDNYFLQEKSEYGNTNQTNAFFMGPVVPGKLGVSVGADYLDRRDDDSPTQERFVKHQAGNLDATISLSPTDTQLWDLNASKGNQEKTHNDKAWYWGFDRDAVSLSQHAWYGDDLVEVKNFISYEKARTEYRVPGMDSQFIKQNNFEANSANTFTLADHKLTLGVNFTRNELNDTFGIADKQAPGVTPVSKITRHGWAVFAEDAWMIVPDFTLTTSARLDHDSYFGYHVTPKLYGNWTIDESWALKGGVSAGYKKPDLRQNNAGFTSVYGAYPYSEIGIGNDDLKPEQSINTELGVYWQQDALALDATLFHTKFKDKISDHTICTASATRQCQYNGYTADSVSQYINVGDAEIYGLELNGDWQVTAALKANANYTYTHSEQKSGEYKGYALSDFPSSMANVSLTWNTASDLELWTKASWRSRSPDIGKSSSTDAYALVDLGVRYRLSKHVTLMSGIYNLFDVNPVYTTAYRQKAMLEGRRYNFGGRVEF</sequence>
<evidence type="ECO:0000256" key="9">
    <source>
        <dbReference type="ARBA" id="ARBA00023237"/>
    </source>
</evidence>
<evidence type="ECO:0000313" key="15">
    <source>
        <dbReference type="EMBL" id="PLO69490.1"/>
    </source>
</evidence>
<dbReference type="SUPFAM" id="SSF56935">
    <property type="entry name" value="Porins"/>
    <property type="match status" value="1"/>
</dbReference>
<comment type="subcellular location">
    <subcellularLocation>
        <location evidence="1 10">Cell outer membrane</location>
        <topology evidence="1 10">Multi-pass membrane protein</topology>
    </subcellularLocation>
</comment>
<dbReference type="EMBL" id="PIDR01000390">
    <property type="protein sequence ID" value="PLO69490.1"/>
    <property type="molecule type" value="Genomic_DNA"/>
</dbReference>
<keyword evidence="2 10" id="KW-0813">Transport</keyword>
<dbReference type="GO" id="GO:0009279">
    <property type="term" value="C:cell outer membrane"/>
    <property type="evidence" value="ECO:0007669"/>
    <property type="project" value="UniProtKB-SubCell"/>
</dbReference>
<dbReference type="PROSITE" id="PS52016">
    <property type="entry name" value="TONB_DEPENDENT_REC_3"/>
    <property type="match status" value="1"/>
</dbReference>
<keyword evidence="4 10" id="KW-0812">Transmembrane</keyword>
<dbReference type="PANTHER" id="PTHR30069:SF53">
    <property type="entry name" value="COLICIN I RECEPTOR-RELATED"/>
    <property type="match status" value="1"/>
</dbReference>
<dbReference type="CDD" id="cd01347">
    <property type="entry name" value="ligand_gated_channel"/>
    <property type="match status" value="1"/>
</dbReference>
<protein>
    <submittedName>
        <fullName evidence="15">TonB-dependent receptor</fullName>
    </submittedName>
</protein>
<feature type="chain" id="PRO_5015075916" evidence="12">
    <location>
        <begin position="25"/>
        <end position="665"/>
    </location>
</feature>
<feature type="domain" description="TonB-dependent receptor plug" evidence="14">
    <location>
        <begin position="46"/>
        <end position="159"/>
    </location>
</feature>
<gene>
    <name evidence="15" type="ORF">CWN49_14195</name>
</gene>
<organism evidence="15 16">
    <name type="scientific">Klebsiella michiganensis</name>
    <dbReference type="NCBI Taxonomy" id="1134687"/>
    <lineage>
        <taxon>Bacteria</taxon>
        <taxon>Pseudomonadati</taxon>
        <taxon>Pseudomonadota</taxon>
        <taxon>Gammaproteobacteria</taxon>
        <taxon>Enterobacterales</taxon>
        <taxon>Enterobacteriaceae</taxon>
        <taxon>Klebsiella/Raoultella group</taxon>
        <taxon>Klebsiella</taxon>
    </lineage>
</organism>
<feature type="signal peptide" evidence="12">
    <location>
        <begin position="1"/>
        <end position="24"/>
    </location>
</feature>
<evidence type="ECO:0000256" key="3">
    <source>
        <dbReference type="ARBA" id="ARBA00022452"/>
    </source>
</evidence>
<evidence type="ECO:0000259" key="14">
    <source>
        <dbReference type="Pfam" id="PF07715"/>
    </source>
</evidence>
<dbReference type="InterPro" id="IPR039426">
    <property type="entry name" value="TonB-dep_rcpt-like"/>
</dbReference>
<keyword evidence="3 10" id="KW-1134">Transmembrane beta strand</keyword>
<evidence type="ECO:0000256" key="5">
    <source>
        <dbReference type="ARBA" id="ARBA00022729"/>
    </source>
</evidence>
<dbReference type="Gene3D" id="2.170.130.10">
    <property type="entry name" value="TonB-dependent receptor, plug domain"/>
    <property type="match status" value="1"/>
</dbReference>
<dbReference type="Proteomes" id="UP000234667">
    <property type="component" value="Unassembled WGS sequence"/>
</dbReference>
<proteinExistence type="inferred from homology"/>
<keyword evidence="9 10" id="KW-0998">Cell outer membrane</keyword>
<evidence type="ECO:0000256" key="6">
    <source>
        <dbReference type="ARBA" id="ARBA00023065"/>
    </source>
</evidence>
<dbReference type="GO" id="GO:0044718">
    <property type="term" value="P:siderophore transmembrane transport"/>
    <property type="evidence" value="ECO:0007669"/>
    <property type="project" value="TreeGrafter"/>
</dbReference>
<evidence type="ECO:0000256" key="10">
    <source>
        <dbReference type="PROSITE-ProRule" id="PRU01360"/>
    </source>
</evidence>
<dbReference type="GO" id="GO:0015344">
    <property type="term" value="F:siderophore uptake transmembrane transporter activity"/>
    <property type="evidence" value="ECO:0007669"/>
    <property type="project" value="TreeGrafter"/>
</dbReference>
<reference evidence="15 16" key="1">
    <citation type="submission" date="2017-11" db="EMBL/GenBank/DDBJ databases">
        <authorList>
            <person name="Han C.G."/>
        </authorList>
    </citation>
    <scope>NUCLEOTIDE SEQUENCE [LARGE SCALE GENOMIC DNA]</scope>
    <source>
        <strain evidence="15 16">A10</strain>
    </source>
</reference>
<accession>A0A249WR84</accession>
<reference evidence="15 16" key="2">
    <citation type="submission" date="2018-01" db="EMBL/GenBank/DDBJ databases">
        <title>Genomic study of Klebsiella pneumoniae.</title>
        <authorList>
            <person name="Yang Y."/>
            <person name="Bicalho R."/>
        </authorList>
    </citation>
    <scope>NUCLEOTIDE SEQUENCE [LARGE SCALE GENOMIC DNA]</scope>
    <source>
        <strain evidence="15 16">A10</strain>
    </source>
</reference>
<dbReference type="Pfam" id="PF00593">
    <property type="entry name" value="TonB_dep_Rec_b-barrel"/>
    <property type="match status" value="1"/>
</dbReference>
<comment type="caution">
    <text evidence="15">The sequence shown here is derived from an EMBL/GenBank/DDBJ whole genome shotgun (WGS) entry which is preliminary data.</text>
</comment>
<dbReference type="InterPro" id="IPR037066">
    <property type="entry name" value="Plug_dom_sf"/>
</dbReference>
<dbReference type="InterPro" id="IPR000531">
    <property type="entry name" value="Beta-barrel_TonB"/>
</dbReference>
<dbReference type="AlphaFoldDB" id="A0A249WR84"/>
<keyword evidence="15" id="KW-0675">Receptor</keyword>
<evidence type="ECO:0000256" key="12">
    <source>
        <dbReference type="SAM" id="SignalP"/>
    </source>
</evidence>
<evidence type="ECO:0000256" key="4">
    <source>
        <dbReference type="ARBA" id="ARBA00022692"/>
    </source>
</evidence>
<evidence type="ECO:0000259" key="13">
    <source>
        <dbReference type="Pfam" id="PF00593"/>
    </source>
</evidence>
<evidence type="ECO:0000256" key="8">
    <source>
        <dbReference type="ARBA" id="ARBA00023136"/>
    </source>
</evidence>
<dbReference type="Gene3D" id="2.40.170.20">
    <property type="entry name" value="TonB-dependent receptor, beta-barrel domain"/>
    <property type="match status" value="1"/>
</dbReference>
<feature type="domain" description="TonB-dependent receptor-like beta-barrel" evidence="13">
    <location>
        <begin position="188"/>
        <end position="635"/>
    </location>
</feature>
<keyword evidence="5 12" id="KW-0732">Signal</keyword>
<evidence type="ECO:0000256" key="1">
    <source>
        <dbReference type="ARBA" id="ARBA00004571"/>
    </source>
</evidence>
<evidence type="ECO:0000313" key="16">
    <source>
        <dbReference type="Proteomes" id="UP000234667"/>
    </source>
</evidence>
<dbReference type="Pfam" id="PF07715">
    <property type="entry name" value="Plug"/>
    <property type="match status" value="1"/>
</dbReference>